<proteinExistence type="predicted"/>
<dbReference type="Proteomes" id="UP000321331">
    <property type="component" value="Unassembled WGS sequence"/>
</dbReference>
<name>A0A5C6TLN6_FUSOC</name>
<evidence type="ECO:0000313" key="2">
    <source>
        <dbReference type="Proteomes" id="UP000321331"/>
    </source>
</evidence>
<comment type="caution">
    <text evidence="1">The sequence shown here is derived from an EMBL/GenBank/DDBJ whole genome shotgun (WGS) entry which is preliminary data.</text>
</comment>
<dbReference type="EMBL" id="VMNF01000003">
    <property type="protein sequence ID" value="TXC11399.1"/>
    <property type="molecule type" value="Genomic_DNA"/>
</dbReference>
<dbReference type="AlphaFoldDB" id="A0A5C6TLN6"/>
<gene>
    <name evidence="1" type="ORF">FocTR4_00006411</name>
</gene>
<sequence length="117" mass="12956">MTVSMTKIPTRRMQCFGCWWANGTRACIRGQRMRGVGRSFSCLQMTLHIYIPAQKYIKISEMLVLSSFHRMTGAFSHQICCSLDASDGGAAVAMQWSSGECSIQCMIVEIHPSTAAV</sequence>
<accession>A0A5C6TLN6</accession>
<protein>
    <submittedName>
        <fullName evidence="1">Uncharacterized protein</fullName>
    </submittedName>
</protein>
<organism evidence="1 2">
    <name type="scientific">Fusarium oxysporum f. sp. cubense</name>
    <dbReference type="NCBI Taxonomy" id="61366"/>
    <lineage>
        <taxon>Eukaryota</taxon>
        <taxon>Fungi</taxon>
        <taxon>Dikarya</taxon>
        <taxon>Ascomycota</taxon>
        <taxon>Pezizomycotina</taxon>
        <taxon>Sordariomycetes</taxon>
        <taxon>Hypocreomycetidae</taxon>
        <taxon>Hypocreales</taxon>
        <taxon>Nectriaceae</taxon>
        <taxon>Fusarium</taxon>
        <taxon>Fusarium oxysporum species complex</taxon>
    </lineage>
</organism>
<reference evidence="1 2" key="1">
    <citation type="submission" date="2019-07" db="EMBL/GenBank/DDBJ databases">
        <title>The First High-Quality Draft Genome Sequence of the Causal Agent of the Current Panama Disease Epidemic.</title>
        <authorList>
            <person name="Warmington R.J."/>
            <person name="Kay W."/>
            <person name="Jeffries A."/>
            <person name="Bebber D."/>
            <person name="Moore K."/>
            <person name="Studholme D.J."/>
        </authorList>
    </citation>
    <scope>NUCLEOTIDE SEQUENCE [LARGE SCALE GENOMIC DNA]</scope>
    <source>
        <strain evidence="1 2">TR4</strain>
    </source>
</reference>
<evidence type="ECO:0000313" key="1">
    <source>
        <dbReference type="EMBL" id="TXC11399.1"/>
    </source>
</evidence>